<proteinExistence type="predicted"/>
<gene>
    <name evidence="2" type="ORF">Tci_439099</name>
</gene>
<feature type="coiled-coil region" evidence="1">
    <location>
        <begin position="70"/>
        <end position="97"/>
    </location>
</feature>
<evidence type="ECO:0000313" key="2">
    <source>
        <dbReference type="EMBL" id="GEY67125.1"/>
    </source>
</evidence>
<evidence type="ECO:0008006" key="3">
    <source>
        <dbReference type="Google" id="ProtNLM"/>
    </source>
</evidence>
<comment type="caution">
    <text evidence="2">The sequence shown here is derived from an EMBL/GenBank/DDBJ whole genome shotgun (WGS) entry which is preliminary data.</text>
</comment>
<organism evidence="2">
    <name type="scientific">Tanacetum cinerariifolium</name>
    <name type="common">Dalmatian daisy</name>
    <name type="synonym">Chrysanthemum cinerariifolium</name>
    <dbReference type="NCBI Taxonomy" id="118510"/>
    <lineage>
        <taxon>Eukaryota</taxon>
        <taxon>Viridiplantae</taxon>
        <taxon>Streptophyta</taxon>
        <taxon>Embryophyta</taxon>
        <taxon>Tracheophyta</taxon>
        <taxon>Spermatophyta</taxon>
        <taxon>Magnoliopsida</taxon>
        <taxon>eudicotyledons</taxon>
        <taxon>Gunneridae</taxon>
        <taxon>Pentapetalae</taxon>
        <taxon>asterids</taxon>
        <taxon>campanulids</taxon>
        <taxon>Asterales</taxon>
        <taxon>Asteraceae</taxon>
        <taxon>Asteroideae</taxon>
        <taxon>Anthemideae</taxon>
        <taxon>Anthemidinae</taxon>
        <taxon>Tanacetum</taxon>
    </lineage>
</organism>
<dbReference type="AlphaFoldDB" id="A0A699HTL2"/>
<accession>A0A699HTL2</accession>
<dbReference type="EMBL" id="BKCJ010198809">
    <property type="protein sequence ID" value="GEY67125.1"/>
    <property type="molecule type" value="Genomic_DNA"/>
</dbReference>
<dbReference type="Gene3D" id="4.10.60.10">
    <property type="entry name" value="Zinc finger, CCHC-type"/>
    <property type="match status" value="1"/>
</dbReference>
<sequence length="381" mass="43862">MEILLEPTSNKLMVGRSLRIRRKLKDGGEGYQYGLESLEERIHVHQKNEIVFEESIAFLQYDVQVRDISIKDLKNQLEETMKEKYDLKEKLTKFEESSKNLTKLINSQMSENDKTGQLSENEMPKSKIFETASDSIVSEIDEDNNQAKDRYKVGIRYHAVSPPYTGNYMPPRADLSFAGLDYYVFKFKISETRTSVNENESIASNSSEEIREEPKTVRIGNVAGARETVGSTVVQKSRIQCYNSKEFGHVAKECQKPKRVKDAAYHREKILLCKQEEAGIQLNAEQADWRDDTDDESEDQELEAHYMYMAQIEEVSLDAADSGPIFDSEPVQKVSTDDHYNVFAIEIEHPEQSKSVHDTYPIQQNEHNVIIDSLNMSYDRE</sequence>
<reference evidence="2" key="1">
    <citation type="journal article" date="2019" name="Sci. Rep.">
        <title>Draft genome of Tanacetum cinerariifolium, the natural source of mosquito coil.</title>
        <authorList>
            <person name="Yamashiro T."/>
            <person name="Shiraishi A."/>
            <person name="Satake H."/>
            <person name="Nakayama K."/>
        </authorList>
    </citation>
    <scope>NUCLEOTIDE SEQUENCE</scope>
</reference>
<name>A0A699HTL2_TANCI</name>
<evidence type="ECO:0000256" key="1">
    <source>
        <dbReference type="SAM" id="Coils"/>
    </source>
</evidence>
<protein>
    <recommendedName>
        <fullName evidence="3">CCHC-type domain-containing protein</fullName>
    </recommendedName>
</protein>
<keyword evidence="1" id="KW-0175">Coiled coil</keyword>